<dbReference type="PROSITE" id="PS51841">
    <property type="entry name" value="LTD"/>
    <property type="match status" value="1"/>
</dbReference>
<dbReference type="Pfam" id="PF00932">
    <property type="entry name" value="LTD"/>
    <property type="match status" value="1"/>
</dbReference>
<evidence type="ECO:0000313" key="2">
    <source>
        <dbReference type="EMBL" id="SIO48080.1"/>
    </source>
</evidence>
<evidence type="ECO:0000259" key="1">
    <source>
        <dbReference type="PROSITE" id="PS51841"/>
    </source>
</evidence>
<dbReference type="EMBL" id="FSRA01000002">
    <property type="protein sequence ID" value="SIO48080.1"/>
    <property type="molecule type" value="Genomic_DNA"/>
</dbReference>
<dbReference type="SUPFAM" id="SSF74853">
    <property type="entry name" value="Lamin A/C globular tail domain"/>
    <property type="match status" value="1"/>
</dbReference>
<proteinExistence type="predicted"/>
<keyword evidence="3" id="KW-1185">Reference proteome</keyword>
<dbReference type="InterPro" id="IPR001322">
    <property type="entry name" value="Lamin_tail_dom"/>
</dbReference>
<dbReference type="OrthoDB" id="9758406at2"/>
<sequence length="552" mass="60109">MQAIVCTLLLAAFFMRDPIPAQYDVLIHEILADPSPTVGLPDYEFIELKNVSAVAVNLGGWVLRDSSQAITLPAFILQPDSLVVICSRTALPFFSPAIAAGSFLSLGNEGERLSLYDKSGRLIHTVDYHKDWYAGSIKENGGWSLEMIDTRWPCAGSENWKASVAMLGGTPGKNNAVAGTIKEPPLPELLRVTVTDPLHLQLHFSGIIDSLSAVRALDHFKSVAVQYNIVLVELNAPLEKGQIYSLQTNRITDCNNREISQPVPVAYALPEKADSLDLVINEVLFDPPAGAADFAELYNRSNKAIDLQNLYFASLRPDGAIKQPVQLAKGPFLLLPGEYLAFSTELPALCRSYACKGKLQAIGSLPTLPDDEGTLLLMKGDGRIIDILHYNRAWHLSILPGTRGISLERVQADGHTQDPGNWHSAAATAGSATPGYANSQQIIAGNPVEGFQLVSRVFSPNNDGYQDIAQLQWELPVPGYVAEVMAFDAEGRTVRHLARNQLLGNRGNINWDGLSDTGEVVRPGIYVIFVRIFNMQGRINTLKLPLVLAGTP</sequence>
<organism evidence="2 3">
    <name type="scientific">Chitinophaga niabensis</name>
    <dbReference type="NCBI Taxonomy" id="536979"/>
    <lineage>
        <taxon>Bacteria</taxon>
        <taxon>Pseudomonadati</taxon>
        <taxon>Bacteroidota</taxon>
        <taxon>Chitinophagia</taxon>
        <taxon>Chitinophagales</taxon>
        <taxon>Chitinophagaceae</taxon>
        <taxon>Chitinophaga</taxon>
    </lineage>
</organism>
<dbReference type="STRING" id="536979.SAMN04488055_4478"/>
<gene>
    <name evidence="2" type="ORF">SAMN04488055_4478</name>
</gene>
<reference evidence="2 3" key="1">
    <citation type="submission" date="2016-11" db="EMBL/GenBank/DDBJ databases">
        <authorList>
            <person name="Jaros S."/>
            <person name="Januszkiewicz K."/>
            <person name="Wedrychowicz H."/>
        </authorList>
    </citation>
    <scope>NUCLEOTIDE SEQUENCE [LARGE SCALE GENOMIC DNA]</scope>
    <source>
        <strain evidence="2 3">DSM 24787</strain>
    </source>
</reference>
<evidence type="ECO:0000313" key="3">
    <source>
        <dbReference type="Proteomes" id="UP000185003"/>
    </source>
</evidence>
<dbReference type="Gene3D" id="2.60.40.1260">
    <property type="entry name" value="Lamin Tail domain"/>
    <property type="match status" value="1"/>
</dbReference>
<name>A0A1N6JUU9_9BACT</name>
<dbReference type="Gene3D" id="2.60.40.4070">
    <property type="match status" value="1"/>
</dbReference>
<dbReference type="RefSeq" id="WP_074241810.1">
    <property type="nucleotide sequence ID" value="NZ_FSRA01000002.1"/>
</dbReference>
<feature type="domain" description="LTD" evidence="1">
    <location>
        <begin position="17"/>
        <end position="130"/>
    </location>
</feature>
<dbReference type="AlphaFoldDB" id="A0A1N6JUU9"/>
<accession>A0A1N6JUU9</accession>
<dbReference type="InterPro" id="IPR036415">
    <property type="entry name" value="Lamin_tail_dom_sf"/>
</dbReference>
<protein>
    <submittedName>
        <fullName evidence="2">Lamin Tail Domain</fullName>
    </submittedName>
</protein>
<dbReference type="Proteomes" id="UP000185003">
    <property type="component" value="Unassembled WGS sequence"/>
</dbReference>